<evidence type="ECO:0000313" key="3">
    <source>
        <dbReference type="EMBL" id="CAD7287093.1"/>
    </source>
</evidence>
<feature type="region of interest" description="Disordered" evidence="1">
    <location>
        <begin position="27"/>
        <end position="56"/>
    </location>
</feature>
<dbReference type="SUPFAM" id="SSF52833">
    <property type="entry name" value="Thioredoxin-like"/>
    <property type="match status" value="1"/>
</dbReference>
<dbReference type="PROSITE" id="PS51257">
    <property type="entry name" value="PROKAR_LIPOPROTEIN"/>
    <property type="match status" value="1"/>
</dbReference>
<name>A0ABM8Q2L5_9BACT</name>
<dbReference type="InterPro" id="IPR036249">
    <property type="entry name" value="Thioredoxin-like_sf"/>
</dbReference>
<dbReference type="Gene3D" id="3.40.30.10">
    <property type="entry name" value="Glutaredoxin"/>
    <property type="match status" value="1"/>
</dbReference>
<dbReference type="InterPro" id="IPR000866">
    <property type="entry name" value="AhpC/TSA"/>
</dbReference>
<feature type="compositionally biased region" description="Polar residues" evidence="1">
    <location>
        <begin position="30"/>
        <end position="39"/>
    </location>
</feature>
<organism evidence="3 4">
    <name type="scientific">Campylobacter suis</name>
    <dbReference type="NCBI Taxonomy" id="2790657"/>
    <lineage>
        <taxon>Bacteria</taxon>
        <taxon>Pseudomonadati</taxon>
        <taxon>Campylobacterota</taxon>
        <taxon>Epsilonproteobacteria</taxon>
        <taxon>Campylobacterales</taxon>
        <taxon>Campylobacteraceae</taxon>
        <taxon>Campylobacter</taxon>
    </lineage>
</organism>
<dbReference type="InterPro" id="IPR013766">
    <property type="entry name" value="Thioredoxin_domain"/>
</dbReference>
<dbReference type="CDD" id="cd02966">
    <property type="entry name" value="TlpA_like_family"/>
    <property type="match status" value="1"/>
</dbReference>
<dbReference type="EMBL" id="CAJHOE010000001">
    <property type="protein sequence ID" value="CAD7287093.1"/>
    <property type="molecule type" value="Genomic_DNA"/>
</dbReference>
<gene>
    <name evidence="3" type="primary">resA</name>
    <name evidence="3" type="ORF">LMG8286_00724</name>
</gene>
<comment type="caution">
    <text evidence="3">The sequence shown here is derived from an EMBL/GenBank/DDBJ whole genome shotgun (WGS) entry which is preliminary data.</text>
</comment>
<dbReference type="RefSeq" id="WP_230056493.1">
    <property type="nucleotide sequence ID" value="NZ_CAJHOE010000001.1"/>
</dbReference>
<dbReference type="InterPro" id="IPR050553">
    <property type="entry name" value="Thioredoxin_ResA/DsbE_sf"/>
</dbReference>
<feature type="domain" description="Thioredoxin" evidence="2">
    <location>
        <begin position="61"/>
        <end position="209"/>
    </location>
</feature>
<protein>
    <submittedName>
        <fullName evidence="3">Thiol-disulfide oxidoreductase ResA</fullName>
    </submittedName>
</protein>
<dbReference type="Proteomes" id="UP000789359">
    <property type="component" value="Unassembled WGS sequence"/>
</dbReference>
<dbReference type="PANTHER" id="PTHR42852:SF18">
    <property type="entry name" value="CHROMOSOME UNDETERMINED SCAFFOLD_47, WHOLE GENOME SHOTGUN SEQUENCE"/>
    <property type="match status" value="1"/>
</dbReference>
<sequence length="209" mass="23710">MKLKHKIIAFLAVFLLLGCESKEESKEIKTQSSNTEQNLTKNIEKNETTEVKTTEKKPEKKAVYDKQIALSLIDGGEFKFKIRDDYGLDIDREQKKATLFVFWATWCPPCRAEIPHLNNLAEKFRKDLNIVAILLEDKSVEQIKEFAKKNNIKYDVAVGKENFILEKAVGGITGLPASVLFKTNGDFHDGYVGLVPEEMLESEISKAIN</sequence>
<dbReference type="Pfam" id="PF00578">
    <property type="entry name" value="AhpC-TSA"/>
    <property type="match status" value="1"/>
</dbReference>
<dbReference type="PROSITE" id="PS51352">
    <property type="entry name" value="THIOREDOXIN_2"/>
    <property type="match status" value="1"/>
</dbReference>
<keyword evidence="4" id="KW-1185">Reference proteome</keyword>
<evidence type="ECO:0000259" key="2">
    <source>
        <dbReference type="PROSITE" id="PS51352"/>
    </source>
</evidence>
<reference evidence="3 4" key="1">
    <citation type="submission" date="2020-11" db="EMBL/GenBank/DDBJ databases">
        <authorList>
            <person name="Peeters C."/>
        </authorList>
    </citation>
    <scope>NUCLEOTIDE SEQUENCE [LARGE SCALE GENOMIC DNA]</scope>
    <source>
        <strain evidence="3 4">LMG 8286</strain>
    </source>
</reference>
<evidence type="ECO:0000313" key="4">
    <source>
        <dbReference type="Proteomes" id="UP000789359"/>
    </source>
</evidence>
<dbReference type="PANTHER" id="PTHR42852">
    <property type="entry name" value="THIOL:DISULFIDE INTERCHANGE PROTEIN DSBE"/>
    <property type="match status" value="1"/>
</dbReference>
<feature type="compositionally biased region" description="Basic and acidic residues" evidence="1">
    <location>
        <begin position="42"/>
        <end position="56"/>
    </location>
</feature>
<accession>A0ABM8Q2L5</accession>
<evidence type="ECO:0000256" key="1">
    <source>
        <dbReference type="SAM" id="MobiDB-lite"/>
    </source>
</evidence>
<proteinExistence type="predicted"/>